<evidence type="ECO:0000313" key="2">
    <source>
        <dbReference type="EMBL" id="GGI91253.1"/>
    </source>
</evidence>
<dbReference type="OrthoDB" id="5636756at2"/>
<protein>
    <submittedName>
        <fullName evidence="2">Uncharacterized protein</fullName>
    </submittedName>
</protein>
<dbReference type="EMBL" id="BMOB01000010">
    <property type="protein sequence ID" value="GGI91253.1"/>
    <property type="molecule type" value="Genomic_DNA"/>
</dbReference>
<organism evidence="2 3">
    <name type="scientific">Legionella impletisoli</name>
    <dbReference type="NCBI Taxonomy" id="343510"/>
    <lineage>
        <taxon>Bacteria</taxon>
        <taxon>Pseudomonadati</taxon>
        <taxon>Pseudomonadota</taxon>
        <taxon>Gammaproteobacteria</taxon>
        <taxon>Legionellales</taxon>
        <taxon>Legionellaceae</taxon>
        <taxon>Legionella</taxon>
    </lineage>
</organism>
<comment type="caution">
    <text evidence="2">The sequence shown here is derived from an EMBL/GenBank/DDBJ whole genome shotgun (WGS) entry which is preliminary data.</text>
</comment>
<feature type="transmembrane region" description="Helical" evidence="1">
    <location>
        <begin position="126"/>
        <end position="145"/>
    </location>
</feature>
<feature type="transmembrane region" description="Helical" evidence="1">
    <location>
        <begin position="79"/>
        <end position="105"/>
    </location>
</feature>
<keyword evidence="3" id="KW-1185">Reference proteome</keyword>
<keyword evidence="1" id="KW-0812">Transmembrane</keyword>
<dbReference type="Proteomes" id="UP000630149">
    <property type="component" value="Unassembled WGS sequence"/>
</dbReference>
<dbReference type="RefSeq" id="WP_131777255.1">
    <property type="nucleotide sequence ID" value="NZ_BMOB01000010.1"/>
</dbReference>
<evidence type="ECO:0000313" key="3">
    <source>
        <dbReference type="Proteomes" id="UP000630149"/>
    </source>
</evidence>
<gene>
    <name evidence="2" type="ORF">GCM10007966_19910</name>
</gene>
<keyword evidence="1" id="KW-1133">Transmembrane helix</keyword>
<dbReference type="AlphaFoldDB" id="A0A917NDE3"/>
<keyword evidence="1" id="KW-0472">Membrane</keyword>
<reference evidence="2" key="1">
    <citation type="journal article" date="2014" name="Int. J. Syst. Evol. Microbiol.">
        <title>Complete genome sequence of Corynebacterium casei LMG S-19264T (=DSM 44701T), isolated from a smear-ripened cheese.</title>
        <authorList>
            <consortium name="US DOE Joint Genome Institute (JGI-PGF)"/>
            <person name="Walter F."/>
            <person name="Albersmeier A."/>
            <person name="Kalinowski J."/>
            <person name="Ruckert C."/>
        </authorList>
    </citation>
    <scope>NUCLEOTIDE SEQUENCE</scope>
    <source>
        <strain evidence="2">JCM 13919</strain>
    </source>
</reference>
<sequence>MSSFFRKQKKPSNQKNTFENYYDHVNCLIEDLTETINEIDGEFYKGNINVAFSKVNREFLKRLNLFEPLYDRYDYLDEIGGAIVVPILGISIALASLSFALWEGIQLLAIKTRIKQDDGEKHNDKAIQCLLFSGANFLISVYYSIKSVISLITRPLMTLITGWKKEDEPRFIREDSFEAWVGASFQS</sequence>
<accession>A0A917NDE3</accession>
<proteinExistence type="predicted"/>
<reference evidence="2" key="2">
    <citation type="submission" date="2020-09" db="EMBL/GenBank/DDBJ databases">
        <authorList>
            <person name="Sun Q."/>
            <person name="Ohkuma M."/>
        </authorList>
    </citation>
    <scope>NUCLEOTIDE SEQUENCE</scope>
    <source>
        <strain evidence="2">JCM 13919</strain>
    </source>
</reference>
<evidence type="ECO:0000256" key="1">
    <source>
        <dbReference type="SAM" id="Phobius"/>
    </source>
</evidence>
<name>A0A917NDE3_9GAMM</name>